<dbReference type="OrthoDB" id="3390953at2"/>
<evidence type="ECO:0000313" key="6">
    <source>
        <dbReference type="EMBL" id="SEB60985.1"/>
    </source>
</evidence>
<evidence type="ECO:0000256" key="2">
    <source>
        <dbReference type="ARBA" id="ARBA00022692"/>
    </source>
</evidence>
<evidence type="ECO:0000256" key="4">
    <source>
        <dbReference type="ARBA" id="ARBA00023136"/>
    </source>
</evidence>
<keyword evidence="2 5" id="KW-0812">Transmembrane</keyword>
<protein>
    <recommendedName>
        <fullName evidence="8">Rhomboid family protein</fullName>
    </recommendedName>
</protein>
<accession>A0A1H4KS82</accession>
<dbReference type="STRING" id="640635.SAMN04489806_1275"/>
<gene>
    <name evidence="6" type="ORF">SAMN04489806_1275</name>
</gene>
<feature type="transmembrane region" description="Helical" evidence="5">
    <location>
        <begin position="38"/>
        <end position="57"/>
    </location>
</feature>
<feature type="transmembrane region" description="Helical" evidence="5">
    <location>
        <begin position="189"/>
        <end position="206"/>
    </location>
</feature>
<dbReference type="RefSeq" id="WP_091181508.1">
    <property type="nucleotide sequence ID" value="NZ_FNRY01000001.1"/>
</dbReference>
<evidence type="ECO:0000256" key="3">
    <source>
        <dbReference type="ARBA" id="ARBA00022989"/>
    </source>
</evidence>
<dbReference type="AlphaFoldDB" id="A0A1H4KS82"/>
<evidence type="ECO:0008006" key="8">
    <source>
        <dbReference type="Google" id="ProtNLM"/>
    </source>
</evidence>
<dbReference type="InterPro" id="IPR035952">
    <property type="entry name" value="Rhomboid-like_sf"/>
</dbReference>
<feature type="transmembrane region" description="Helical" evidence="5">
    <location>
        <begin position="98"/>
        <end position="126"/>
    </location>
</feature>
<organism evidence="6 7">
    <name type="scientific">Paramicrobacterium humi</name>
    <dbReference type="NCBI Taxonomy" id="640635"/>
    <lineage>
        <taxon>Bacteria</taxon>
        <taxon>Bacillati</taxon>
        <taxon>Actinomycetota</taxon>
        <taxon>Actinomycetes</taxon>
        <taxon>Micrococcales</taxon>
        <taxon>Microbacteriaceae</taxon>
        <taxon>Paramicrobacterium</taxon>
    </lineage>
</organism>
<dbReference type="Gene3D" id="1.20.1540.10">
    <property type="entry name" value="Rhomboid-like"/>
    <property type="match status" value="1"/>
</dbReference>
<keyword evidence="4 5" id="KW-0472">Membrane</keyword>
<comment type="subcellular location">
    <subcellularLocation>
        <location evidence="1">Membrane</location>
        <topology evidence="1">Multi-pass membrane protein</topology>
    </subcellularLocation>
</comment>
<keyword evidence="7" id="KW-1185">Reference proteome</keyword>
<evidence type="ECO:0000256" key="1">
    <source>
        <dbReference type="ARBA" id="ARBA00004141"/>
    </source>
</evidence>
<evidence type="ECO:0000313" key="7">
    <source>
        <dbReference type="Proteomes" id="UP000199183"/>
    </source>
</evidence>
<feature type="transmembrane region" description="Helical" evidence="5">
    <location>
        <begin position="138"/>
        <end position="157"/>
    </location>
</feature>
<feature type="transmembrane region" description="Helical" evidence="5">
    <location>
        <begin position="164"/>
        <end position="183"/>
    </location>
</feature>
<dbReference type="EMBL" id="FNRY01000001">
    <property type="protein sequence ID" value="SEB60985.1"/>
    <property type="molecule type" value="Genomic_DNA"/>
</dbReference>
<name>A0A1H4KS82_9MICO</name>
<dbReference type="GO" id="GO:0016020">
    <property type="term" value="C:membrane"/>
    <property type="evidence" value="ECO:0007669"/>
    <property type="project" value="UniProtKB-SubCell"/>
</dbReference>
<evidence type="ECO:0000256" key="5">
    <source>
        <dbReference type="SAM" id="Phobius"/>
    </source>
</evidence>
<keyword evidence="3 5" id="KW-1133">Transmembrane helix</keyword>
<reference evidence="6 7" key="1">
    <citation type="submission" date="2016-10" db="EMBL/GenBank/DDBJ databases">
        <authorList>
            <person name="de Groot N.N."/>
        </authorList>
    </citation>
    <scope>NUCLEOTIDE SEQUENCE [LARGE SCALE GENOMIC DNA]</scope>
    <source>
        <strain evidence="6 7">DSM 21799</strain>
    </source>
</reference>
<sequence>MRPLIESIVLWVAFAGGWAAIAASNLRRQPSQPPVRLTWWAAVLWLVVAIPSVIQLAQPQLLDAGMRNAAILEHGEWWRVVTANVLQDGGLAGTVSNLAVLAVSLLIIVRALPGLHAVLAFTIGGIGSMLLQLHHPGAGNSMATLALVAASTVIVTARRPALPASVIGLVVIIAVGIVLTVLGNEHGPAILLGLLLGALIRFIPALRPRPPAGREEPPT</sequence>
<dbReference type="SUPFAM" id="SSF144091">
    <property type="entry name" value="Rhomboid-like"/>
    <property type="match status" value="1"/>
</dbReference>
<dbReference type="Proteomes" id="UP000199183">
    <property type="component" value="Unassembled WGS sequence"/>
</dbReference>
<proteinExistence type="predicted"/>